<evidence type="ECO:0000313" key="24">
    <source>
        <dbReference type="Proteomes" id="UP001190700"/>
    </source>
</evidence>
<dbReference type="EC" id="2.7.11.12" evidence="3"/>
<dbReference type="FunFam" id="1.10.510.10:FF:000210">
    <property type="entry name" value="Non-specific serine/threonine protein kinase"/>
    <property type="match status" value="1"/>
</dbReference>
<evidence type="ECO:0000256" key="5">
    <source>
        <dbReference type="ARBA" id="ARBA00022527"/>
    </source>
</evidence>
<dbReference type="InterPro" id="IPR014710">
    <property type="entry name" value="RmlC-like_jellyroll"/>
</dbReference>
<dbReference type="InterPro" id="IPR011009">
    <property type="entry name" value="Kinase-like_dom_sf"/>
</dbReference>
<dbReference type="AlphaFoldDB" id="A0AAE0GDM7"/>
<dbReference type="FunFam" id="3.30.200.20:FF:000042">
    <property type="entry name" value="Aurora kinase A"/>
    <property type="match status" value="1"/>
</dbReference>
<keyword evidence="24" id="KW-1185">Reference proteome</keyword>
<dbReference type="PROSITE" id="PS50011">
    <property type="entry name" value="PROTEIN_KINASE_DOM"/>
    <property type="match status" value="1"/>
</dbReference>
<feature type="coiled-coil region" evidence="18">
    <location>
        <begin position="722"/>
        <end position="749"/>
    </location>
</feature>
<dbReference type="GO" id="GO:0004691">
    <property type="term" value="F:cAMP-dependent protein kinase activity"/>
    <property type="evidence" value="ECO:0007669"/>
    <property type="project" value="TreeGrafter"/>
</dbReference>
<keyword evidence="11 17" id="KW-0067">ATP-binding</keyword>
<dbReference type="PANTHER" id="PTHR24353:SF37">
    <property type="entry name" value="CAMP-DEPENDENT PROTEIN KINASE CATALYTIC SUBUNIT PRKX"/>
    <property type="match status" value="1"/>
</dbReference>
<keyword evidence="13" id="KW-0142">cGMP-binding</keyword>
<feature type="binding site" evidence="17">
    <location>
        <position position="775"/>
    </location>
    <ligand>
        <name>ATP</name>
        <dbReference type="ChEBI" id="CHEBI:30616"/>
    </ligand>
</feature>
<evidence type="ECO:0000259" key="21">
    <source>
        <dbReference type="PROSITE" id="PS50042"/>
    </source>
</evidence>
<feature type="domain" description="Cyclic nucleotide-binding" evidence="21">
    <location>
        <begin position="614"/>
        <end position="735"/>
    </location>
</feature>
<keyword evidence="6" id="KW-0140">cGMP</keyword>
<dbReference type="PROSITE" id="PS00889">
    <property type="entry name" value="CNMP_BINDING_2"/>
    <property type="match status" value="2"/>
</dbReference>
<dbReference type="Pfam" id="PF00069">
    <property type="entry name" value="Pkinase"/>
    <property type="match status" value="1"/>
</dbReference>
<comment type="similarity">
    <text evidence="2">Belongs to the protein kinase superfamily. AGC Ser/Thr protein kinase family. cGMP subfamily.</text>
</comment>
<dbReference type="PANTHER" id="PTHR24353">
    <property type="entry name" value="CYCLIC NUCLEOTIDE-DEPENDENT PROTEIN KINASE"/>
    <property type="match status" value="1"/>
</dbReference>
<organism evidence="23 24">
    <name type="scientific">Cymbomonas tetramitiformis</name>
    <dbReference type="NCBI Taxonomy" id="36881"/>
    <lineage>
        <taxon>Eukaryota</taxon>
        <taxon>Viridiplantae</taxon>
        <taxon>Chlorophyta</taxon>
        <taxon>Pyramimonadophyceae</taxon>
        <taxon>Pyramimonadales</taxon>
        <taxon>Pyramimonadaceae</taxon>
        <taxon>Cymbomonas</taxon>
    </lineage>
</organism>
<evidence type="ECO:0000256" key="14">
    <source>
        <dbReference type="ARBA" id="ARBA00024113"/>
    </source>
</evidence>
<dbReference type="Gene3D" id="3.30.200.20">
    <property type="entry name" value="Phosphorylase Kinase, domain 1"/>
    <property type="match status" value="1"/>
</dbReference>
<feature type="domain" description="AGC-kinase C-terminal" evidence="22">
    <location>
        <begin position="1006"/>
        <end position="1058"/>
    </location>
</feature>
<keyword evidence="8" id="KW-0479">Metal-binding</keyword>
<name>A0AAE0GDM7_9CHLO</name>
<evidence type="ECO:0000256" key="19">
    <source>
        <dbReference type="SAM" id="MobiDB-lite"/>
    </source>
</evidence>
<dbReference type="SMART" id="SM00133">
    <property type="entry name" value="S_TK_X"/>
    <property type="match status" value="1"/>
</dbReference>
<evidence type="ECO:0000256" key="10">
    <source>
        <dbReference type="ARBA" id="ARBA00022777"/>
    </source>
</evidence>
<evidence type="ECO:0000256" key="17">
    <source>
        <dbReference type="PROSITE-ProRule" id="PRU10141"/>
    </source>
</evidence>
<evidence type="ECO:0000256" key="15">
    <source>
        <dbReference type="ARBA" id="ARBA00047298"/>
    </source>
</evidence>
<dbReference type="SMART" id="SM00220">
    <property type="entry name" value="S_TKc"/>
    <property type="match status" value="1"/>
</dbReference>
<keyword evidence="5" id="KW-0723">Serine/threonine-protein kinase</keyword>
<evidence type="ECO:0000256" key="3">
    <source>
        <dbReference type="ARBA" id="ARBA00012428"/>
    </source>
</evidence>
<evidence type="ECO:0000256" key="16">
    <source>
        <dbReference type="ARBA" id="ARBA00047462"/>
    </source>
</evidence>
<evidence type="ECO:0000256" key="9">
    <source>
        <dbReference type="ARBA" id="ARBA00022741"/>
    </source>
</evidence>
<dbReference type="SUPFAM" id="SSF51206">
    <property type="entry name" value="cAMP-binding domain-like"/>
    <property type="match status" value="4"/>
</dbReference>
<keyword evidence="10" id="KW-0418">Kinase</keyword>
<dbReference type="SUPFAM" id="SSF56112">
    <property type="entry name" value="Protein kinase-like (PK-like)"/>
    <property type="match status" value="1"/>
</dbReference>
<dbReference type="EMBL" id="LGRX02006629">
    <property type="protein sequence ID" value="KAK3276295.1"/>
    <property type="molecule type" value="Genomic_DNA"/>
</dbReference>
<dbReference type="InterPro" id="IPR018490">
    <property type="entry name" value="cNMP-bd_dom_sf"/>
</dbReference>
<keyword evidence="9 17" id="KW-0547">Nucleotide-binding</keyword>
<comment type="catalytic activity">
    <reaction evidence="15">
        <text>L-threonyl-[protein] + ATP = O-phospho-L-threonyl-[protein] + ADP + H(+)</text>
        <dbReference type="Rhea" id="RHEA:46608"/>
        <dbReference type="Rhea" id="RHEA-COMP:11060"/>
        <dbReference type="Rhea" id="RHEA-COMP:11605"/>
        <dbReference type="ChEBI" id="CHEBI:15378"/>
        <dbReference type="ChEBI" id="CHEBI:30013"/>
        <dbReference type="ChEBI" id="CHEBI:30616"/>
        <dbReference type="ChEBI" id="CHEBI:61977"/>
        <dbReference type="ChEBI" id="CHEBI:456216"/>
        <dbReference type="EC" id="2.7.11.12"/>
    </reaction>
</comment>
<keyword evidence="18" id="KW-0175">Coiled coil</keyword>
<dbReference type="Gene3D" id="1.10.510.10">
    <property type="entry name" value="Transferase(Phosphotransferase) domain 1"/>
    <property type="match status" value="1"/>
</dbReference>
<feature type="compositionally biased region" description="Basic and acidic residues" evidence="19">
    <location>
        <begin position="147"/>
        <end position="157"/>
    </location>
</feature>
<evidence type="ECO:0000259" key="22">
    <source>
        <dbReference type="PROSITE" id="PS51285"/>
    </source>
</evidence>
<keyword evidence="7" id="KW-0808">Transferase</keyword>
<evidence type="ECO:0000256" key="11">
    <source>
        <dbReference type="ARBA" id="ARBA00022840"/>
    </source>
</evidence>
<dbReference type="InterPro" id="IPR000719">
    <property type="entry name" value="Prot_kinase_dom"/>
</dbReference>
<feature type="domain" description="Cyclic nucleotide-binding" evidence="21">
    <location>
        <begin position="494"/>
        <end position="602"/>
    </location>
</feature>
<proteinExistence type="inferred from homology"/>
<dbReference type="InterPro" id="IPR008271">
    <property type="entry name" value="Ser/Thr_kinase_AS"/>
</dbReference>
<feature type="domain" description="Cyclic nucleotide-binding" evidence="21">
    <location>
        <begin position="249"/>
        <end position="354"/>
    </location>
</feature>
<feature type="region of interest" description="Disordered" evidence="19">
    <location>
        <begin position="129"/>
        <end position="182"/>
    </location>
</feature>
<evidence type="ECO:0000256" key="6">
    <source>
        <dbReference type="ARBA" id="ARBA00022535"/>
    </source>
</evidence>
<sequence length="1058" mass="118681">MAGEDSDKAMLKAVLEGRSFHKYMENYPAKQPHQRFFKVQGKHISWGKHAESLGTQYRMGGIYWGGSKKVKAAQPNVSFFRTLTVECHNSKSGTSREVTLVAANKDIAEAWFRGLSLAKEGKCIKDLEKKETQARSRQVSSTEPEAADSKDAERLSVELKPSALTPQPASAPSGTKKSLKHTQSIKILTKKADIRKKRRLAVSSEVYKERALQFKVKSKEEQDNYVLPVHQKSSEARQLIRDSISKSFIFSSLDDADMETLLDAFFEVVPEDGDEVIKQGDPGDNFYVVSSGKYHVYIGKGDGEPAKVHTYSQGGSFGELALLYNVPRAATVKAEGDDGVLWAVDRRTFGKVVMGQSTGSDAARFLRECPLFQFLTEKELLDIGGKTTIHTMKEGDTFIKQGDESQSMFVIFEGNVRVLIDIAGEQKQVAVLGRSQFFGQDALLTEEKRNATCMADGLGTVLELQFVDLMPLLPKLKVPFEDFMKLMVLKMEPLLADLTEDQVAEVVDQFEEVLYEPGDVVIEEGEIAQKYYILKKGHCVGSVREGQTETTYRPVKALGVKSLLHDGPFGETVKAKSAVHMWELERQDFNIMLGPLQKIIERSQNLGVIKKVPLLETLSDLEIGELADRLEVCDFQEGMHIIVQGDIGDKFYILTKGTVVVTKSFNPGEEPKSLLTMQPGSFFGERALLTDEPRAANIIATASCQCFAVDRSTFEDLLGGLQDRLKAHYKLLEQRKEDASINKEDLEIKGTLGIGTFGRVFLVHHKYTKRTYALKALNKKNIVDQGQVEHIRNEVLVMQEFNHPMLTKLVRTFKDESKVYMLQEVALGGELFNHLIATPDGYFDQRTAKFMAACVVLGLEHMHNRNIIYRDLKPENLLLDADGYCMIVDYGFAKRVTGKTFTLCGTPDYLAPEILQRKGHNKAVDYWALGVLIFEMLAGYAPFTPDDDANINETYSMIIDNEYTIPRDMDAQAGSLIKKLLHSNPDLRLGSGKLGAKEIKKHPWFADIDWVALERRKLKAPIIPRIDDKFDMSNFDSYPEIDSSEAVPFSHKDLESIF</sequence>
<dbReference type="GO" id="GO:0004692">
    <property type="term" value="F:cGMP-dependent protein kinase activity"/>
    <property type="evidence" value="ECO:0007669"/>
    <property type="project" value="UniProtKB-EC"/>
</dbReference>
<gene>
    <name evidence="23" type="ORF">CYMTET_15624</name>
</gene>
<dbReference type="GO" id="GO:0005952">
    <property type="term" value="C:cAMP-dependent protein kinase complex"/>
    <property type="evidence" value="ECO:0007669"/>
    <property type="project" value="TreeGrafter"/>
</dbReference>
<evidence type="ECO:0000256" key="2">
    <source>
        <dbReference type="ARBA" id="ARBA00006352"/>
    </source>
</evidence>
<comment type="caution">
    <text evidence="23">The sequence shown here is derived from an EMBL/GenBank/DDBJ whole genome shotgun (WGS) entry which is preliminary data.</text>
</comment>
<keyword evidence="4" id="KW-0963">Cytoplasm</keyword>
<dbReference type="InterPro" id="IPR018488">
    <property type="entry name" value="cNMP-bd_CS"/>
</dbReference>
<dbReference type="PROSITE" id="PS00888">
    <property type="entry name" value="CNMP_BINDING_1"/>
    <property type="match status" value="3"/>
</dbReference>
<evidence type="ECO:0000256" key="18">
    <source>
        <dbReference type="SAM" id="Coils"/>
    </source>
</evidence>
<evidence type="ECO:0000256" key="13">
    <source>
        <dbReference type="ARBA" id="ARBA00022992"/>
    </source>
</evidence>
<evidence type="ECO:0000256" key="8">
    <source>
        <dbReference type="ARBA" id="ARBA00022723"/>
    </source>
</evidence>
<dbReference type="PROSITE" id="PS00108">
    <property type="entry name" value="PROTEIN_KINASE_ST"/>
    <property type="match status" value="1"/>
</dbReference>
<evidence type="ECO:0000256" key="7">
    <source>
        <dbReference type="ARBA" id="ARBA00022679"/>
    </source>
</evidence>
<dbReference type="GO" id="GO:0046872">
    <property type="term" value="F:metal ion binding"/>
    <property type="evidence" value="ECO:0007669"/>
    <property type="project" value="UniProtKB-KW"/>
</dbReference>
<reference evidence="23 24" key="1">
    <citation type="journal article" date="2015" name="Genome Biol. Evol.">
        <title>Comparative Genomics of a Bacterivorous Green Alga Reveals Evolutionary Causalities and Consequences of Phago-Mixotrophic Mode of Nutrition.</title>
        <authorList>
            <person name="Burns J.A."/>
            <person name="Paasch A."/>
            <person name="Narechania A."/>
            <person name="Kim E."/>
        </authorList>
    </citation>
    <scope>NUCLEOTIDE SEQUENCE [LARGE SCALE GENOMIC DNA]</scope>
    <source>
        <strain evidence="23 24">PLY_AMNH</strain>
    </source>
</reference>
<evidence type="ECO:0000256" key="1">
    <source>
        <dbReference type="ARBA" id="ARBA00001946"/>
    </source>
</evidence>
<feature type="domain" description="Cyclic nucleotide-binding" evidence="21">
    <location>
        <begin position="371"/>
        <end position="473"/>
    </location>
</feature>
<dbReference type="CDD" id="cd00038">
    <property type="entry name" value="CAP_ED"/>
    <property type="match status" value="4"/>
</dbReference>
<protein>
    <recommendedName>
        <fullName evidence="14">cGMP-dependent protein kinase</fullName>
        <ecNumber evidence="3">2.7.11.12</ecNumber>
    </recommendedName>
</protein>
<dbReference type="PROSITE" id="PS51285">
    <property type="entry name" value="AGC_KINASE_CTER"/>
    <property type="match status" value="1"/>
</dbReference>
<accession>A0AAE0GDM7</accession>
<comment type="cofactor">
    <cofactor evidence="1">
        <name>Mg(2+)</name>
        <dbReference type="ChEBI" id="CHEBI:18420"/>
    </cofactor>
</comment>
<dbReference type="PRINTS" id="PR00103">
    <property type="entry name" value="CAMPKINASE"/>
</dbReference>
<dbReference type="GO" id="GO:0030553">
    <property type="term" value="F:cGMP binding"/>
    <property type="evidence" value="ECO:0007669"/>
    <property type="project" value="UniProtKB-KW"/>
</dbReference>
<comment type="catalytic activity">
    <reaction evidence="16">
        <text>L-seryl-[protein] + ATP = O-phospho-L-seryl-[protein] + ADP + H(+)</text>
        <dbReference type="Rhea" id="RHEA:17989"/>
        <dbReference type="Rhea" id="RHEA-COMP:9863"/>
        <dbReference type="Rhea" id="RHEA-COMP:11604"/>
        <dbReference type="ChEBI" id="CHEBI:15378"/>
        <dbReference type="ChEBI" id="CHEBI:29999"/>
        <dbReference type="ChEBI" id="CHEBI:30616"/>
        <dbReference type="ChEBI" id="CHEBI:83421"/>
        <dbReference type="ChEBI" id="CHEBI:456216"/>
        <dbReference type="EC" id="2.7.11.12"/>
    </reaction>
</comment>
<dbReference type="PROSITE" id="PS50042">
    <property type="entry name" value="CNMP_BINDING_3"/>
    <property type="match status" value="4"/>
</dbReference>
<evidence type="ECO:0000313" key="23">
    <source>
        <dbReference type="EMBL" id="KAK3276295.1"/>
    </source>
</evidence>
<dbReference type="PROSITE" id="PS00107">
    <property type="entry name" value="PROTEIN_KINASE_ATP"/>
    <property type="match status" value="1"/>
</dbReference>
<dbReference type="InterPro" id="IPR017441">
    <property type="entry name" value="Protein_kinase_ATP_BS"/>
</dbReference>
<dbReference type="InterPro" id="IPR000961">
    <property type="entry name" value="AGC-kinase_C"/>
</dbReference>
<dbReference type="Gene3D" id="2.60.120.10">
    <property type="entry name" value="Jelly Rolls"/>
    <property type="match status" value="4"/>
</dbReference>
<dbReference type="GO" id="GO:0005524">
    <property type="term" value="F:ATP binding"/>
    <property type="evidence" value="ECO:0007669"/>
    <property type="project" value="UniProtKB-UniRule"/>
</dbReference>
<dbReference type="SMART" id="SM00100">
    <property type="entry name" value="cNMP"/>
    <property type="match status" value="4"/>
</dbReference>
<dbReference type="Proteomes" id="UP001190700">
    <property type="component" value="Unassembled WGS sequence"/>
</dbReference>
<dbReference type="Pfam" id="PF00027">
    <property type="entry name" value="cNMP_binding"/>
    <property type="match status" value="4"/>
</dbReference>
<dbReference type="InterPro" id="IPR000595">
    <property type="entry name" value="cNMP-bd_dom"/>
</dbReference>
<feature type="domain" description="Protein kinase" evidence="20">
    <location>
        <begin position="746"/>
        <end position="1005"/>
    </location>
</feature>
<evidence type="ECO:0000256" key="4">
    <source>
        <dbReference type="ARBA" id="ARBA00022490"/>
    </source>
</evidence>
<keyword evidence="12" id="KW-0460">Magnesium</keyword>
<feature type="compositionally biased region" description="Polar residues" evidence="19">
    <location>
        <begin position="164"/>
        <end position="182"/>
    </location>
</feature>
<evidence type="ECO:0000259" key="20">
    <source>
        <dbReference type="PROSITE" id="PS50011"/>
    </source>
</evidence>
<evidence type="ECO:0000256" key="12">
    <source>
        <dbReference type="ARBA" id="ARBA00022842"/>
    </source>
</evidence>